<accession>A0A818F588</accession>
<proteinExistence type="inferred from homology"/>
<keyword evidence="4" id="KW-0548">Nucleotidyltransferase</keyword>
<dbReference type="EMBL" id="CAJNXB010006176">
    <property type="protein sequence ID" value="CAF3469826.1"/>
    <property type="molecule type" value="Genomic_DNA"/>
</dbReference>
<dbReference type="PROSITE" id="PS51996">
    <property type="entry name" value="TR_MART"/>
    <property type="match status" value="1"/>
</dbReference>
<dbReference type="Gene3D" id="3.90.176.10">
    <property type="entry name" value="Toxin ADP-ribosyltransferase, Chain A, domain 1"/>
    <property type="match status" value="1"/>
</dbReference>
<dbReference type="SMART" id="SM00698">
    <property type="entry name" value="MORN"/>
    <property type="match status" value="6"/>
</dbReference>
<gene>
    <name evidence="8" type="ORF">TIS948_LOCUS33254</name>
</gene>
<keyword evidence="7" id="KW-0520">NAD</keyword>
<evidence type="ECO:0000256" key="4">
    <source>
        <dbReference type="ARBA" id="ARBA00022695"/>
    </source>
</evidence>
<dbReference type="SUPFAM" id="SSF82185">
    <property type="entry name" value="Histone H3 K4-specific methyltransferase SET7/9 N-terminal domain"/>
    <property type="match status" value="2"/>
</dbReference>
<protein>
    <recommendedName>
        <fullName evidence="7">NAD(P)(+)--arginine ADP-ribosyltransferase</fullName>
        <ecNumber evidence="7">2.4.2.31</ecNumber>
    </recommendedName>
    <alternativeName>
        <fullName evidence="7">Mono(ADP-ribosyl)transferase</fullName>
    </alternativeName>
</protein>
<keyword evidence="3 7" id="KW-0808">Transferase</keyword>
<dbReference type="InterPro" id="IPR003719">
    <property type="entry name" value="Phenazine_PhzF-like"/>
</dbReference>
<evidence type="ECO:0000256" key="6">
    <source>
        <dbReference type="ARBA" id="ARBA00047597"/>
    </source>
</evidence>
<dbReference type="InterPro" id="IPR003409">
    <property type="entry name" value="MORN"/>
</dbReference>
<dbReference type="Gene3D" id="3.10.310.10">
    <property type="entry name" value="Diaminopimelate Epimerase, Chain A, domain 1"/>
    <property type="match status" value="1"/>
</dbReference>
<dbReference type="GO" id="GO:0106274">
    <property type="term" value="F:NAD+-protein-arginine ADP-ribosyltransferase activity"/>
    <property type="evidence" value="ECO:0007669"/>
    <property type="project" value="UniProtKB-EC"/>
</dbReference>
<comment type="similarity">
    <text evidence="1 7">Belongs to the Arg-specific ADP-ribosyltransferase family.</text>
</comment>
<keyword evidence="5" id="KW-0677">Repeat</keyword>
<sequence>MNRFIRFEYNNKKLQPIDNFKDKSILSIDVALQSVLSIVDRLDHYIEDAKHSRHYPSDHGLTEDEAVAIYLYTNDWNGQSLNRVLNSALQSESQTALKSWLSFLKLFNAALRKLPSVHNTLWRGLPFDVVEKLNENEDLILCSIISCSSSSTIIEHLLDDKSIICSVKSFSGKNIQGYTAKNEEDEVLLLPGTRLRVKRKQLNNEQDKPIIYLEEINEVEIHDMNNSLNEEDISEFLISSSIFICNFYNFDIGDVQRSQTTPSISTKMINSEAILSKSDYKIIVGTTNIKSFSDKTKSKETMIHAVITFSNGDRYEIAYRNDKKHGYGKFYCIDGNVFDGPNADQKANGDGICVFETGSRFIGTYKNGNRYGHGILLCENGAIQACDWVDDVRKGQSLQIQSTGGLYEWKDEMGKGRWYRAYDDEYGNKYIGNIVYDKAHGLGIRIWPNNTRYEGNFIDDKKHGYGVYFYTDRDRYMGEWYNDETNGKGLLIWSNGTYYQGEFINGKKHGYGKIIFANGQIQEGVWRSDDLDDNIEAQETLTEIDFGEYINPFICGTIVTNTSTTSDFVSRFFAPWLGILEGPVRGSAHTVLTVYWSRILNNKSVLHAYQKSSRVGYVDCELDEINQRVLLRGSAIIIMHGQLFLKQYQLNFLKK</sequence>
<evidence type="ECO:0000256" key="5">
    <source>
        <dbReference type="ARBA" id="ARBA00022737"/>
    </source>
</evidence>
<evidence type="ECO:0000313" key="9">
    <source>
        <dbReference type="Proteomes" id="UP000663825"/>
    </source>
</evidence>
<evidence type="ECO:0000256" key="3">
    <source>
        <dbReference type="ARBA" id="ARBA00022679"/>
    </source>
</evidence>
<comment type="caution">
    <text evidence="8">The sequence shown here is derived from an EMBL/GenBank/DDBJ whole genome shotgun (WGS) entry which is preliminary data.</text>
</comment>
<dbReference type="Gene3D" id="2.20.110.10">
    <property type="entry name" value="Histone H3 K4-specific methyltransferase SET7/9 N-terminal domain"/>
    <property type="match status" value="3"/>
</dbReference>
<keyword evidence="7" id="KW-0521">NADP</keyword>
<dbReference type="Pfam" id="PF02493">
    <property type="entry name" value="MORN"/>
    <property type="match status" value="6"/>
</dbReference>
<comment type="catalytic activity">
    <reaction evidence="6 7">
        <text>L-arginyl-[protein] + NAD(+) = N(omega)-(ADP-D-ribosyl)-L-arginyl-[protein] + nicotinamide + H(+)</text>
        <dbReference type="Rhea" id="RHEA:19149"/>
        <dbReference type="Rhea" id="RHEA-COMP:10532"/>
        <dbReference type="Rhea" id="RHEA-COMP:15087"/>
        <dbReference type="ChEBI" id="CHEBI:15378"/>
        <dbReference type="ChEBI" id="CHEBI:17154"/>
        <dbReference type="ChEBI" id="CHEBI:29965"/>
        <dbReference type="ChEBI" id="CHEBI:57540"/>
        <dbReference type="ChEBI" id="CHEBI:142554"/>
        <dbReference type="EC" id="2.4.2.31"/>
    </reaction>
</comment>
<name>A0A818F588_9BILA</name>
<dbReference type="InterPro" id="IPR000768">
    <property type="entry name" value="ART"/>
</dbReference>
<dbReference type="SUPFAM" id="SSF54506">
    <property type="entry name" value="Diaminopimelate epimerase-like"/>
    <property type="match status" value="1"/>
</dbReference>
<dbReference type="SUPFAM" id="SSF56399">
    <property type="entry name" value="ADP-ribosylation"/>
    <property type="match status" value="1"/>
</dbReference>
<dbReference type="PANTHER" id="PTHR43215">
    <property type="entry name" value="RADIAL SPOKE HEAD 1 HOMOLOG"/>
    <property type="match status" value="1"/>
</dbReference>
<evidence type="ECO:0000313" key="8">
    <source>
        <dbReference type="EMBL" id="CAF3469826.1"/>
    </source>
</evidence>
<dbReference type="Pfam" id="PF02567">
    <property type="entry name" value="PhzC-PhzF"/>
    <property type="match status" value="1"/>
</dbReference>
<organism evidence="8 9">
    <name type="scientific">Rotaria socialis</name>
    <dbReference type="NCBI Taxonomy" id="392032"/>
    <lineage>
        <taxon>Eukaryota</taxon>
        <taxon>Metazoa</taxon>
        <taxon>Spiralia</taxon>
        <taxon>Gnathifera</taxon>
        <taxon>Rotifera</taxon>
        <taxon>Eurotatoria</taxon>
        <taxon>Bdelloidea</taxon>
        <taxon>Philodinida</taxon>
        <taxon>Philodinidae</taxon>
        <taxon>Rotaria</taxon>
    </lineage>
</organism>
<dbReference type="EC" id="2.4.2.31" evidence="7"/>
<dbReference type="AlphaFoldDB" id="A0A818F588"/>
<reference evidence="8" key="1">
    <citation type="submission" date="2021-02" db="EMBL/GenBank/DDBJ databases">
        <authorList>
            <person name="Nowell W R."/>
        </authorList>
    </citation>
    <scope>NUCLEOTIDE SEQUENCE</scope>
</reference>
<keyword evidence="2 7" id="KW-0328">Glycosyltransferase</keyword>
<evidence type="ECO:0000256" key="2">
    <source>
        <dbReference type="ARBA" id="ARBA00022676"/>
    </source>
</evidence>
<dbReference type="GO" id="GO:0016779">
    <property type="term" value="F:nucleotidyltransferase activity"/>
    <property type="evidence" value="ECO:0007669"/>
    <property type="project" value="UniProtKB-KW"/>
</dbReference>
<evidence type="ECO:0000256" key="7">
    <source>
        <dbReference type="RuleBase" id="RU361228"/>
    </source>
</evidence>
<dbReference type="PANTHER" id="PTHR43215:SF14">
    <property type="entry name" value="RADIAL SPOKE HEAD 1 HOMOLOG"/>
    <property type="match status" value="1"/>
</dbReference>
<evidence type="ECO:0000256" key="1">
    <source>
        <dbReference type="ARBA" id="ARBA00009558"/>
    </source>
</evidence>
<dbReference type="Pfam" id="PF01129">
    <property type="entry name" value="ART"/>
    <property type="match status" value="1"/>
</dbReference>
<dbReference type="OrthoDB" id="423343at2759"/>
<dbReference type="Proteomes" id="UP000663825">
    <property type="component" value="Unassembled WGS sequence"/>
</dbReference>
<dbReference type="GO" id="GO:0005829">
    <property type="term" value="C:cytosol"/>
    <property type="evidence" value="ECO:0007669"/>
    <property type="project" value="TreeGrafter"/>
</dbReference>